<feature type="non-terminal residue" evidence="2">
    <location>
        <position position="109"/>
    </location>
</feature>
<feature type="transmembrane region" description="Helical" evidence="1">
    <location>
        <begin position="65"/>
        <end position="89"/>
    </location>
</feature>
<evidence type="ECO:0000313" key="2">
    <source>
        <dbReference type="EMBL" id="VUZ48019.1"/>
    </source>
</evidence>
<protein>
    <submittedName>
        <fullName evidence="2">Uncharacterized protein</fullName>
    </submittedName>
</protein>
<evidence type="ECO:0000256" key="1">
    <source>
        <dbReference type="SAM" id="Phobius"/>
    </source>
</evidence>
<keyword evidence="1" id="KW-1133">Transmembrane helix</keyword>
<dbReference type="Proteomes" id="UP000321570">
    <property type="component" value="Unassembled WGS sequence"/>
</dbReference>
<evidence type="ECO:0000313" key="3">
    <source>
        <dbReference type="Proteomes" id="UP000321570"/>
    </source>
</evidence>
<reference evidence="2 3" key="1">
    <citation type="submission" date="2019-07" db="EMBL/GenBank/DDBJ databases">
        <authorList>
            <person name="Jastrzebski P J."/>
            <person name="Paukszto L."/>
            <person name="Jastrzebski P J."/>
        </authorList>
    </citation>
    <scope>NUCLEOTIDE SEQUENCE [LARGE SCALE GENOMIC DNA]</scope>
    <source>
        <strain evidence="2 3">WMS-il1</strain>
    </source>
</reference>
<keyword evidence="1" id="KW-0472">Membrane</keyword>
<dbReference type="AlphaFoldDB" id="A0A564YM46"/>
<organism evidence="2 3">
    <name type="scientific">Hymenolepis diminuta</name>
    <name type="common">Rat tapeworm</name>
    <dbReference type="NCBI Taxonomy" id="6216"/>
    <lineage>
        <taxon>Eukaryota</taxon>
        <taxon>Metazoa</taxon>
        <taxon>Spiralia</taxon>
        <taxon>Lophotrochozoa</taxon>
        <taxon>Platyhelminthes</taxon>
        <taxon>Cestoda</taxon>
        <taxon>Eucestoda</taxon>
        <taxon>Cyclophyllidea</taxon>
        <taxon>Hymenolepididae</taxon>
        <taxon>Hymenolepis</taxon>
    </lineage>
</organism>
<sequence length="109" mass="12320">MSVPSTTQRSFYKDVQQLYRTVDSSTDGQATIESVDDISVRISLRPKTGNNAHATFYMSVSLFHLLFWFIINMISALFALPCVSVLVSLSIHKSLFISHLQSLSHQFHI</sequence>
<accession>A0A564YM46</accession>
<proteinExistence type="predicted"/>
<dbReference type="EMBL" id="CABIJS010000256">
    <property type="protein sequence ID" value="VUZ48019.1"/>
    <property type="molecule type" value="Genomic_DNA"/>
</dbReference>
<keyword evidence="3" id="KW-1185">Reference proteome</keyword>
<name>A0A564YM46_HYMDI</name>
<keyword evidence="1" id="KW-0812">Transmembrane</keyword>
<gene>
    <name evidence="2" type="ORF">WMSIL1_LOCUS7300</name>
</gene>